<evidence type="ECO:0000256" key="3">
    <source>
        <dbReference type="PROSITE-ProRule" id="PRU00023"/>
    </source>
</evidence>
<dbReference type="SUPFAM" id="SSF48403">
    <property type="entry name" value="Ankyrin repeat"/>
    <property type="match status" value="1"/>
</dbReference>
<evidence type="ECO:0000313" key="4">
    <source>
        <dbReference type="EMBL" id="OQS01913.1"/>
    </source>
</evidence>
<dbReference type="Pfam" id="PF12796">
    <property type="entry name" value="Ank_2"/>
    <property type="match status" value="1"/>
</dbReference>
<proteinExistence type="predicted"/>
<name>A0A1V9ZV66_9STRA</name>
<dbReference type="AlphaFoldDB" id="A0A1V9ZV66"/>
<dbReference type="PROSITE" id="PS50088">
    <property type="entry name" value="ANK_REPEAT"/>
    <property type="match status" value="3"/>
</dbReference>
<evidence type="ECO:0000256" key="1">
    <source>
        <dbReference type="ARBA" id="ARBA00022737"/>
    </source>
</evidence>
<protein>
    <submittedName>
        <fullName evidence="4">Uncharacterized protein</fullName>
    </submittedName>
</protein>
<dbReference type="PANTHER" id="PTHR24198:SF194">
    <property type="entry name" value="INVERSIN-A"/>
    <property type="match status" value="1"/>
</dbReference>
<keyword evidence="5" id="KW-1185">Reference proteome</keyword>
<dbReference type="PROSITE" id="PS50297">
    <property type="entry name" value="ANK_REP_REGION"/>
    <property type="match status" value="2"/>
</dbReference>
<sequence>MASVRGLTDMMSMFILGATINQAKLDGATPLLLAVQFGYANIVPMLLSAGSNVNQTMSVNSNGVKPLIIACQHSHLNIAKELVSAGANVDQTMTDGASHLFIASFKGHKAIVLFLISMGANVHQAMTFTQGE</sequence>
<dbReference type="InterPro" id="IPR002110">
    <property type="entry name" value="Ankyrin_rpt"/>
</dbReference>
<dbReference type="SMART" id="SM00248">
    <property type="entry name" value="ANK"/>
    <property type="match status" value="3"/>
</dbReference>
<keyword evidence="2 3" id="KW-0040">ANK repeat</keyword>
<dbReference type="PANTHER" id="PTHR24198">
    <property type="entry name" value="ANKYRIN REPEAT AND PROTEIN KINASE DOMAIN-CONTAINING PROTEIN"/>
    <property type="match status" value="1"/>
</dbReference>
<organism evidence="4 5">
    <name type="scientific">Thraustotheca clavata</name>
    <dbReference type="NCBI Taxonomy" id="74557"/>
    <lineage>
        <taxon>Eukaryota</taxon>
        <taxon>Sar</taxon>
        <taxon>Stramenopiles</taxon>
        <taxon>Oomycota</taxon>
        <taxon>Saprolegniomycetes</taxon>
        <taxon>Saprolegniales</taxon>
        <taxon>Achlyaceae</taxon>
        <taxon>Thraustotheca</taxon>
    </lineage>
</organism>
<gene>
    <name evidence="4" type="ORF">THRCLA_21566</name>
</gene>
<dbReference type="Pfam" id="PF00023">
    <property type="entry name" value="Ank"/>
    <property type="match status" value="1"/>
</dbReference>
<dbReference type="EMBL" id="JNBS01001330">
    <property type="protein sequence ID" value="OQS01913.1"/>
    <property type="molecule type" value="Genomic_DNA"/>
</dbReference>
<feature type="repeat" description="ANK" evidence="3">
    <location>
        <begin position="95"/>
        <end position="127"/>
    </location>
</feature>
<feature type="repeat" description="ANK" evidence="3">
    <location>
        <begin position="26"/>
        <end position="58"/>
    </location>
</feature>
<dbReference type="OrthoDB" id="426293at2759"/>
<keyword evidence="1" id="KW-0677">Repeat</keyword>
<dbReference type="Proteomes" id="UP000243217">
    <property type="component" value="Unassembled WGS sequence"/>
</dbReference>
<comment type="caution">
    <text evidence="4">The sequence shown here is derived from an EMBL/GenBank/DDBJ whole genome shotgun (WGS) entry which is preliminary data.</text>
</comment>
<dbReference type="STRING" id="74557.A0A1V9ZV66"/>
<feature type="repeat" description="ANK" evidence="3">
    <location>
        <begin position="62"/>
        <end position="94"/>
    </location>
</feature>
<evidence type="ECO:0000256" key="2">
    <source>
        <dbReference type="ARBA" id="ARBA00023043"/>
    </source>
</evidence>
<accession>A0A1V9ZV66</accession>
<dbReference type="InterPro" id="IPR036770">
    <property type="entry name" value="Ankyrin_rpt-contain_sf"/>
</dbReference>
<dbReference type="Gene3D" id="1.25.40.20">
    <property type="entry name" value="Ankyrin repeat-containing domain"/>
    <property type="match status" value="1"/>
</dbReference>
<evidence type="ECO:0000313" key="5">
    <source>
        <dbReference type="Proteomes" id="UP000243217"/>
    </source>
</evidence>
<reference evidence="4 5" key="1">
    <citation type="journal article" date="2014" name="Genome Biol. Evol.">
        <title>The secreted proteins of Achlya hypogyna and Thraustotheca clavata identify the ancestral oomycete secretome and reveal gene acquisitions by horizontal gene transfer.</title>
        <authorList>
            <person name="Misner I."/>
            <person name="Blouin N."/>
            <person name="Leonard G."/>
            <person name="Richards T.A."/>
            <person name="Lane C.E."/>
        </authorList>
    </citation>
    <scope>NUCLEOTIDE SEQUENCE [LARGE SCALE GENOMIC DNA]</scope>
    <source>
        <strain evidence="4 5">ATCC 34112</strain>
    </source>
</reference>